<evidence type="ECO:0000256" key="7">
    <source>
        <dbReference type="ARBA" id="ARBA00022737"/>
    </source>
</evidence>
<keyword evidence="5 12" id="KW-0812">Transmembrane</keyword>
<dbReference type="PANTHER" id="PTHR48063:SF98">
    <property type="entry name" value="LRR RECEPTOR-LIKE SERINE_THREONINE-PROTEIN KINASE FLS2"/>
    <property type="match status" value="1"/>
</dbReference>
<evidence type="ECO:0000256" key="2">
    <source>
        <dbReference type="ARBA" id="ARBA00009592"/>
    </source>
</evidence>
<evidence type="ECO:0000256" key="12">
    <source>
        <dbReference type="SAM" id="Phobius"/>
    </source>
</evidence>
<keyword evidence="7" id="KW-0677">Repeat</keyword>
<evidence type="ECO:0000256" key="3">
    <source>
        <dbReference type="ARBA" id="ARBA00022475"/>
    </source>
</evidence>
<evidence type="ECO:0000256" key="4">
    <source>
        <dbReference type="ARBA" id="ARBA00022614"/>
    </source>
</evidence>
<keyword evidence="8 12" id="KW-1133">Transmembrane helix</keyword>
<dbReference type="FunFam" id="3.80.10.10:FF:000041">
    <property type="entry name" value="LRR receptor-like serine/threonine-protein kinase ERECTA"/>
    <property type="match status" value="1"/>
</dbReference>
<protein>
    <submittedName>
        <fullName evidence="14">Receptor-like protein EIX2</fullName>
    </submittedName>
</protein>
<dbReference type="PROSITE" id="PS51450">
    <property type="entry name" value="LRR"/>
    <property type="match status" value="2"/>
</dbReference>
<evidence type="ECO:0000256" key="10">
    <source>
        <dbReference type="ARBA" id="ARBA00023170"/>
    </source>
</evidence>
<feature type="domain" description="Leucine-rich repeat-containing N-terminal plant-type" evidence="13">
    <location>
        <begin position="7"/>
        <end position="45"/>
    </location>
</feature>
<dbReference type="GO" id="GO:0005886">
    <property type="term" value="C:plasma membrane"/>
    <property type="evidence" value="ECO:0007669"/>
    <property type="project" value="UniProtKB-SubCell"/>
</dbReference>
<dbReference type="InterPro" id="IPR001611">
    <property type="entry name" value="Leu-rich_rpt"/>
</dbReference>
<keyword evidence="10 14" id="KW-0675">Receptor</keyword>
<comment type="caution">
    <text evidence="14">The sequence shown here is derived from an EMBL/GenBank/DDBJ whole genome shotgun (WGS) entry which is preliminary data.</text>
</comment>
<evidence type="ECO:0000256" key="5">
    <source>
        <dbReference type="ARBA" id="ARBA00022692"/>
    </source>
</evidence>
<dbReference type="SUPFAM" id="SSF52058">
    <property type="entry name" value="L domain-like"/>
    <property type="match status" value="5"/>
</dbReference>
<dbReference type="SMART" id="SM00369">
    <property type="entry name" value="LRR_TYP"/>
    <property type="match status" value="12"/>
</dbReference>
<organism evidence="14 15">
    <name type="scientific">Senna tora</name>
    <dbReference type="NCBI Taxonomy" id="362788"/>
    <lineage>
        <taxon>Eukaryota</taxon>
        <taxon>Viridiplantae</taxon>
        <taxon>Streptophyta</taxon>
        <taxon>Embryophyta</taxon>
        <taxon>Tracheophyta</taxon>
        <taxon>Spermatophyta</taxon>
        <taxon>Magnoliopsida</taxon>
        <taxon>eudicotyledons</taxon>
        <taxon>Gunneridae</taxon>
        <taxon>Pentapetalae</taxon>
        <taxon>rosids</taxon>
        <taxon>fabids</taxon>
        <taxon>Fabales</taxon>
        <taxon>Fabaceae</taxon>
        <taxon>Caesalpinioideae</taxon>
        <taxon>Cassia clade</taxon>
        <taxon>Senna</taxon>
    </lineage>
</organism>
<evidence type="ECO:0000313" key="15">
    <source>
        <dbReference type="Proteomes" id="UP000634136"/>
    </source>
</evidence>
<name>A0A834SDA8_9FABA</name>
<dbReference type="InterPro" id="IPR046956">
    <property type="entry name" value="RLP23-like"/>
</dbReference>
<evidence type="ECO:0000256" key="9">
    <source>
        <dbReference type="ARBA" id="ARBA00023136"/>
    </source>
</evidence>
<keyword evidence="11" id="KW-0325">Glycoprotein</keyword>
<keyword evidence="6" id="KW-0732">Signal</keyword>
<dbReference type="SMART" id="SM00365">
    <property type="entry name" value="LRR_SD22"/>
    <property type="match status" value="5"/>
</dbReference>
<dbReference type="Pfam" id="PF00560">
    <property type="entry name" value="LRR_1"/>
    <property type="match status" value="9"/>
</dbReference>
<keyword evidence="4" id="KW-0433">Leucine-rich repeat</keyword>
<dbReference type="AlphaFoldDB" id="A0A834SDA8"/>
<feature type="transmembrane region" description="Helical" evidence="12">
    <location>
        <begin position="1031"/>
        <end position="1054"/>
    </location>
</feature>
<evidence type="ECO:0000313" key="14">
    <source>
        <dbReference type="EMBL" id="KAF7801458.1"/>
    </source>
</evidence>
<dbReference type="OrthoDB" id="8731593at2759"/>
<dbReference type="PANTHER" id="PTHR48063">
    <property type="entry name" value="LRR RECEPTOR-LIKE KINASE"/>
    <property type="match status" value="1"/>
</dbReference>
<sequence>MTKSCVETDKQALLRLKDGFTDDANILFSWKSEVDCCLWDGISCNNLTGHVTKLNIPVKGAITDDGVGGNITSSLCELQHLTHLDISFNSLEGSKIPKCIGSLVQLRELILSDNSLVGTIPNELGNLSNLHTLDLGWNENLIANELEWIPHLSSLRYLDLSDVNLSGATDWQTSLARKALSQLRKLILSDASLVGTIPHELGNLSNLHTLVLRGNFGLITNDLEWISHLSSLRYLDLSHVNLSRVLDWQISLSCQVPSLLELHIANCSLPQVNYSKSFFLHMNSSTSLKVLSLASNQLDSSILSWVSNISKVLVDLDLSYNSLQLIPPNSLNMNSLKRLNLKRNSLQLIPGAFSAMKALEFLQLEDDSLQHIVPKAFSNMLSLRTLELNGCSSLQRIAPDAFTNTTSVEHLDFGYNKLESSIVKSISSNLCQLKELKLTFNHFSGQLSDWIPMLGCAQYSIVTLDLSQNPFNSGPFPNFSRFHSLEGLNLRNTSLHGSIPPSFRNLPHLIKLDLSHNNLSGVLPEFDGLSSLQSLDLSNNKLTEFSRNTFGQVSSLVVLVLSSNSSDWVPSFQLYQLYASSCIIGPDFPKWLKYQTNVESLDFSDGQISNAVPQWIWLSPSLTYLNLSGNKIHGELPKSLPKIKLGPSAMPYTWDLSSNKFSGPISYFPPNALLLDFSNNQFSGSISSFCATPQSKLGYFDLSNNLLSGSLPDCNWERLEYLGILNLANNDFSGRIPNSIGTLKNIVSVHLNNNKFFGEMPSLMNSPNLAFIDLGQNNLHGELPMWIGHSMPKLIGLRLQENKFQGSIPTCLCNMPLLQILDLSHNNFTGRIPHCLHNLSSLSNVTFSRKIMSYNLEENFMNSESRSTLIIDIAKLAWKGKYIEYGKNLGLMTTIDLSCNHLEGEIPRSIITLVALASLNLSRNDLTGFIPSKMGEMKMLESLDLSSNSLSGGIPTSFSSLSFLSCLNLSFNNLSGEIPQTTQLQTFDASSYEGNQGLCGLPLAKCTGDASFDPSIHHIEDAMNKDDLISFGFYVSMILGFIVGFWGVCGTLVVKSSWRHAYFRFFSDMNDWIHVQVVVFWARMKRRFR</sequence>
<dbReference type="SMART" id="SM00364">
    <property type="entry name" value="LRR_BAC"/>
    <property type="match status" value="4"/>
</dbReference>
<dbReference type="InterPro" id="IPR013210">
    <property type="entry name" value="LRR_N_plant-typ"/>
</dbReference>
<keyword evidence="15" id="KW-1185">Reference proteome</keyword>
<dbReference type="Proteomes" id="UP000634136">
    <property type="component" value="Unassembled WGS sequence"/>
</dbReference>
<dbReference type="InterPro" id="IPR032675">
    <property type="entry name" value="LRR_dom_sf"/>
</dbReference>
<evidence type="ECO:0000256" key="8">
    <source>
        <dbReference type="ARBA" id="ARBA00022989"/>
    </source>
</evidence>
<gene>
    <name evidence="14" type="ORF">G2W53_040569</name>
</gene>
<evidence type="ECO:0000256" key="6">
    <source>
        <dbReference type="ARBA" id="ARBA00022729"/>
    </source>
</evidence>
<dbReference type="PRINTS" id="PR00019">
    <property type="entry name" value="LEURICHRPT"/>
</dbReference>
<accession>A0A834SDA8</accession>
<comment type="subcellular location">
    <subcellularLocation>
        <location evidence="1">Cell membrane</location>
        <topology evidence="1">Single-pass type I membrane protein</topology>
    </subcellularLocation>
</comment>
<proteinExistence type="inferred from homology"/>
<dbReference type="InterPro" id="IPR003591">
    <property type="entry name" value="Leu-rich_rpt_typical-subtyp"/>
</dbReference>
<dbReference type="Gene3D" id="3.80.10.10">
    <property type="entry name" value="Ribonuclease Inhibitor"/>
    <property type="match status" value="5"/>
</dbReference>
<keyword evidence="9 12" id="KW-0472">Membrane</keyword>
<evidence type="ECO:0000259" key="13">
    <source>
        <dbReference type="Pfam" id="PF08263"/>
    </source>
</evidence>
<comment type="similarity">
    <text evidence="2">Belongs to the RLP family.</text>
</comment>
<evidence type="ECO:0000256" key="1">
    <source>
        <dbReference type="ARBA" id="ARBA00004251"/>
    </source>
</evidence>
<dbReference type="EMBL" id="JAAIUW010000013">
    <property type="protein sequence ID" value="KAF7801458.1"/>
    <property type="molecule type" value="Genomic_DNA"/>
</dbReference>
<keyword evidence="3" id="KW-1003">Cell membrane</keyword>
<reference evidence="14" key="1">
    <citation type="submission" date="2020-09" db="EMBL/GenBank/DDBJ databases">
        <title>Genome-Enabled Discovery of Anthraquinone Biosynthesis in Senna tora.</title>
        <authorList>
            <person name="Kang S.-H."/>
            <person name="Pandey R.P."/>
            <person name="Lee C.-M."/>
            <person name="Sim J.-S."/>
            <person name="Jeong J.-T."/>
            <person name="Choi B.-S."/>
            <person name="Jung M."/>
            <person name="Ginzburg D."/>
            <person name="Zhao K."/>
            <person name="Won S.Y."/>
            <person name="Oh T.-J."/>
            <person name="Yu Y."/>
            <person name="Kim N.-H."/>
            <person name="Lee O.R."/>
            <person name="Lee T.-H."/>
            <person name="Bashyal P."/>
            <person name="Kim T.-S."/>
            <person name="Lee W.-H."/>
            <person name="Kawkins C."/>
            <person name="Kim C.-K."/>
            <person name="Kim J.S."/>
            <person name="Ahn B.O."/>
            <person name="Rhee S.Y."/>
            <person name="Sohng J.K."/>
        </authorList>
    </citation>
    <scope>NUCLEOTIDE SEQUENCE</scope>
    <source>
        <tissue evidence="14">Leaf</tissue>
    </source>
</reference>
<dbReference type="Pfam" id="PF13855">
    <property type="entry name" value="LRR_8"/>
    <property type="match status" value="3"/>
</dbReference>
<evidence type="ECO:0000256" key="11">
    <source>
        <dbReference type="ARBA" id="ARBA00023180"/>
    </source>
</evidence>
<dbReference type="Pfam" id="PF08263">
    <property type="entry name" value="LRRNT_2"/>
    <property type="match status" value="1"/>
</dbReference>
<dbReference type="FunFam" id="3.80.10.10:FF:000095">
    <property type="entry name" value="LRR receptor-like serine/threonine-protein kinase GSO1"/>
    <property type="match status" value="1"/>
</dbReference>